<dbReference type="EMBL" id="JAPWTJ010004048">
    <property type="protein sequence ID" value="KAJ8948931.1"/>
    <property type="molecule type" value="Genomic_DNA"/>
</dbReference>
<evidence type="ECO:0000313" key="1">
    <source>
        <dbReference type="EMBL" id="KAJ8948931.1"/>
    </source>
</evidence>
<reference evidence="1" key="1">
    <citation type="journal article" date="2023" name="Insect Mol. Biol.">
        <title>Genome sequencing provides insights into the evolution of gene families encoding plant cell wall-degrading enzymes in longhorned beetles.</title>
        <authorList>
            <person name="Shin N.R."/>
            <person name="Okamura Y."/>
            <person name="Kirsch R."/>
            <person name="Pauchet Y."/>
        </authorList>
    </citation>
    <scope>NUCLEOTIDE SEQUENCE</scope>
    <source>
        <strain evidence="1">MMC_N1</strain>
    </source>
</reference>
<keyword evidence="2" id="KW-1185">Reference proteome</keyword>
<accession>A0ABQ9IQ51</accession>
<proteinExistence type="predicted"/>
<dbReference type="Proteomes" id="UP001162164">
    <property type="component" value="Unassembled WGS sequence"/>
</dbReference>
<organism evidence="1 2">
    <name type="scientific">Molorchus minor</name>
    <dbReference type="NCBI Taxonomy" id="1323400"/>
    <lineage>
        <taxon>Eukaryota</taxon>
        <taxon>Metazoa</taxon>
        <taxon>Ecdysozoa</taxon>
        <taxon>Arthropoda</taxon>
        <taxon>Hexapoda</taxon>
        <taxon>Insecta</taxon>
        <taxon>Pterygota</taxon>
        <taxon>Neoptera</taxon>
        <taxon>Endopterygota</taxon>
        <taxon>Coleoptera</taxon>
        <taxon>Polyphaga</taxon>
        <taxon>Cucujiformia</taxon>
        <taxon>Chrysomeloidea</taxon>
        <taxon>Cerambycidae</taxon>
        <taxon>Lamiinae</taxon>
        <taxon>Monochamini</taxon>
        <taxon>Molorchus</taxon>
    </lineage>
</organism>
<comment type="caution">
    <text evidence="1">The sequence shown here is derived from an EMBL/GenBank/DDBJ whole genome shotgun (WGS) entry which is preliminary data.</text>
</comment>
<gene>
    <name evidence="1" type="ORF">NQ317_010339</name>
</gene>
<name>A0ABQ9IQ51_9CUCU</name>
<evidence type="ECO:0000313" key="2">
    <source>
        <dbReference type="Proteomes" id="UP001162164"/>
    </source>
</evidence>
<dbReference type="InterPro" id="IPR005312">
    <property type="entry name" value="DUF1759"/>
</dbReference>
<protein>
    <submittedName>
        <fullName evidence="1">Uncharacterized protein</fullName>
    </submittedName>
</protein>
<sequence length="179" mass="21536">METSGYDMSDVEGNIRVLTQKMELIQDLDKQIGDLKEWLPFWAQFERIHKDISIENEDKFQYLVQSTVPKSRARLLVESYPHTSENYPKAIESLRSRFGREDVLIEVYVRELLKLILNNLNSKMKVTHLYDQIESRLRSLETLVWQRSNNYDTEFSLKLRLEKLMEFLRKEVENEEKFR</sequence>
<dbReference type="Pfam" id="PF03564">
    <property type="entry name" value="DUF1759"/>
    <property type="match status" value="1"/>
</dbReference>